<proteinExistence type="predicted"/>
<dbReference type="InterPro" id="IPR016024">
    <property type="entry name" value="ARM-type_fold"/>
</dbReference>
<organism evidence="1 2">
    <name type="scientific">Paenibacillus aquistagni</name>
    <dbReference type="NCBI Taxonomy" id="1852522"/>
    <lineage>
        <taxon>Bacteria</taxon>
        <taxon>Bacillati</taxon>
        <taxon>Bacillota</taxon>
        <taxon>Bacilli</taxon>
        <taxon>Bacillales</taxon>
        <taxon>Paenibacillaceae</taxon>
        <taxon>Paenibacillus</taxon>
    </lineage>
</organism>
<evidence type="ECO:0000313" key="2">
    <source>
        <dbReference type="Proteomes" id="UP000193834"/>
    </source>
</evidence>
<reference evidence="1 2" key="1">
    <citation type="submission" date="2017-04" db="EMBL/GenBank/DDBJ databases">
        <authorList>
            <person name="Afonso C.L."/>
            <person name="Miller P.J."/>
            <person name="Scott M.A."/>
            <person name="Spackman E."/>
            <person name="Goraichik I."/>
            <person name="Dimitrov K.M."/>
            <person name="Suarez D.L."/>
            <person name="Swayne D.E."/>
        </authorList>
    </citation>
    <scope>NUCLEOTIDE SEQUENCE [LARGE SCALE GENOMIC DNA]</scope>
    <source>
        <strain evidence="1 2">11</strain>
    </source>
</reference>
<dbReference type="SUPFAM" id="SSF48371">
    <property type="entry name" value="ARM repeat"/>
    <property type="match status" value="1"/>
</dbReference>
<keyword evidence="2" id="KW-1185">Reference proteome</keyword>
<evidence type="ECO:0008006" key="3">
    <source>
        <dbReference type="Google" id="ProtNLM"/>
    </source>
</evidence>
<name>A0A1X7IVX4_9BACL</name>
<dbReference type="Gene3D" id="1.25.10.10">
    <property type="entry name" value="Leucine-rich Repeat Variant"/>
    <property type="match status" value="1"/>
</dbReference>
<dbReference type="OrthoDB" id="83685at2"/>
<sequence length="615" mass="69203">MSTALLQELYQEVRRIYIAGSELAVEDFRLKRLQPSFEKLGERAPVFKRIGECIQELISRESQVSQSSAEKLQDLGLLLSSVLKTLGTTGDQGECRDIENIPHSLTTHLSYRKLALVQEALTTTGSGRYEVVKDAYEAGMFHDLRLLPYAIRALSDPYSEIAELAEKSILPSYGEEIIPHLKTSFEACGGKVQARTLGAIAAIGGKGVSELLIEAAHSGSDDVKVVAIRHLGAYDQYDEELFGFAAAKKKALREAAYDALSQRGSDQAIERIYEAFSGKDMETALTAVQQCDSPKLTDMIVEGLNSELKLAEELKGDKKKSDQLWQRVQYFLRALYDKQSPALEELFSGIIDQYTHYMKYGWLELYDQAAIYIEENMSADGLSKLQALEKANPRYMPHAFRMSHAYLTPAELYERYAPILSNKANTLSAKDAQKFKESLIETIQDMIYSREYAAYSLPDLTIQNEIWLSSVIIPPANLLADKWDERWLDVFVEAQAFDLVCAFARPGHKGAEHLLLSRAHMPPKRVTDFASKLLQGLIRVGVQEEQCAEILIGLLESKNCDLFDKLLVDYMKKLAPEYLDQLIAVQSKSSMYSTNLLLQHIINHLEMKHKEETTA</sequence>
<protein>
    <recommendedName>
        <fullName evidence="3">HEAT repeat domain-containing protein</fullName>
    </recommendedName>
</protein>
<dbReference type="InterPro" id="IPR011989">
    <property type="entry name" value="ARM-like"/>
</dbReference>
<dbReference type="RefSeq" id="WP_085493094.1">
    <property type="nucleotide sequence ID" value="NZ_FXAZ01000001.1"/>
</dbReference>
<dbReference type="AlphaFoldDB" id="A0A1X7IVX4"/>
<accession>A0A1X7IVX4</accession>
<dbReference type="STRING" id="1852522.SAMN06295960_0886"/>
<dbReference type="Proteomes" id="UP000193834">
    <property type="component" value="Unassembled WGS sequence"/>
</dbReference>
<evidence type="ECO:0000313" key="1">
    <source>
        <dbReference type="EMBL" id="SMG19228.1"/>
    </source>
</evidence>
<dbReference type="EMBL" id="FXAZ01000001">
    <property type="protein sequence ID" value="SMG19228.1"/>
    <property type="molecule type" value="Genomic_DNA"/>
</dbReference>
<gene>
    <name evidence="1" type="ORF">SAMN06295960_0886</name>
</gene>